<dbReference type="InterPro" id="IPR004509">
    <property type="entry name" value="Competence_ComEA_HhH"/>
</dbReference>
<dbReference type="Gene3D" id="1.10.150.280">
    <property type="entry name" value="AF1531-like domain"/>
    <property type="match status" value="1"/>
</dbReference>
<dbReference type="GO" id="GO:0003677">
    <property type="term" value="F:DNA binding"/>
    <property type="evidence" value="ECO:0007669"/>
    <property type="project" value="InterPro"/>
</dbReference>
<dbReference type="InterPro" id="IPR010994">
    <property type="entry name" value="RuvA_2-like"/>
</dbReference>
<feature type="domain" description="Helix-hairpin-helix DNA-binding motif class 1" evidence="1">
    <location>
        <begin position="107"/>
        <end position="126"/>
    </location>
</feature>
<dbReference type="Pfam" id="PF10531">
    <property type="entry name" value="SLBB"/>
    <property type="match status" value="2"/>
</dbReference>
<proteinExistence type="predicted"/>
<reference evidence="3" key="1">
    <citation type="submission" date="2017-09" db="EMBL/GenBank/DDBJ databases">
        <title>Depth-based differentiation of microbial function through sediment-hosted aquifers and enrichment of novel symbionts in the deep terrestrial subsurface.</title>
        <authorList>
            <person name="Probst A.J."/>
            <person name="Ladd B."/>
            <person name="Jarett J.K."/>
            <person name="Geller-Mcgrath D.E."/>
            <person name="Sieber C.M.K."/>
            <person name="Emerson J.B."/>
            <person name="Anantharaman K."/>
            <person name="Thomas B.C."/>
            <person name="Malmstrom R."/>
            <person name="Stieglmeier M."/>
            <person name="Klingl A."/>
            <person name="Woyke T."/>
            <person name="Ryan C.M."/>
            <person name="Banfield J.F."/>
        </authorList>
    </citation>
    <scope>NUCLEOTIDE SEQUENCE [LARGE SCALE GENOMIC DNA]</scope>
</reference>
<dbReference type="InterPro" id="IPR051675">
    <property type="entry name" value="Endo/Exo/Phosphatase_dom_1"/>
</dbReference>
<dbReference type="InterPro" id="IPR003583">
    <property type="entry name" value="Hlx-hairpin-Hlx_DNA-bd_motif"/>
</dbReference>
<evidence type="ECO:0000313" key="2">
    <source>
        <dbReference type="EMBL" id="PIZ15039.1"/>
    </source>
</evidence>
<name>A0A2H9P9R0_9BACT</name>
<feature type="domain" description="Helix-hairpin-helix DNA-binding motif class 1" evidence="1">
    <location>
        <begin position="137"/>
        <end position="156"/>
    </location>
</feature>
<protein>
    <recommendedName>
        <fullName evidence="1">Helix-hairpin-helix DNA-binding motif class 1 domain-containing protein</fullName>
    </recommendedName>
</protein>
<comment type="caution">
    <text evidence="2">The sequence shown here is derived from an EMBL/GenBank/DDBJ whole genome shotgun (WGS) entry which is preliminary data.</text>
</comment>
<accession>A0A2H9P9R0</accession>
<evidence type="ECO:0000259" key="1">
    <source>
        <dbReference type="SMART" id="SM00278"/>
    </source>
</evidence>
<dbReference type="InterPro" id="IPR019554">
    <property type="entry name" value="Soluble_ligand-bd"/>
</dbReference>
<dbReference type="SMART" id="SM00278">
    <property type="entry name" value="HhH1"/>
    <property type="match status" value="2"/>
</dbReference>
<dbReference type="NCBIfam" id="TIGR00426">
    <property type="entry name" value="competence protein ComEA helix-hairpin-helix repeat region"/>
    <property type="match status" value="1"/>
</dbReference>
<dbReference type="EMBL" id="PFMS01000109">
    <property type="protein sequence ID" value="PIZ15039.1"/>
    <property type="molecule type" value="Genomic_DNA"/>
</dbReference>
<dbReference type="Proteomes" id="UP000234145">
    <property type="component" value="Unassembled WGS sequence"/>
</dbReference>
<dbReference type="PANTHER" id="PTHR21180">
    <property type="entry name" value="ENDONUCLEASE/EXONUCLEASE/PHOSPHATASE FAMILY DOMAIN-CONTAINING PROTEIN 1"/>
    <property type="match status" value="1"/>
</dbReference>
<dbReference type="Pfam" id="PF12836">
    <property type="entry name" value="HHH_3"/>
    <property type="match status" value="1"/>
</dbReference>
<evidence type="ECO:0000313" key="3">
    <source>
        <dbReference type="Proteomes" id="UP000234145"/>
    </source>
</evidence>
<dbReference type="GO" id="GO:0006281">
    <property type="term" value="P:DNA repair"/>
    <property type="evidence" value="ECO:0007669"/>
    <property type="project" value="InterPro"/>
</dbReference>
<sequence length="216" mass="24096">MMFNKKEQKALLFLIFLIIAGALIILLRDYRTGDSFEIIKGKQSVEVYVYGEVVYPGVYKVAISDSIGRLLEKAGISKSASRKAILSILDSNSIVHMPVNINTANKKELESLPGIGPKLAQNIIDYRSKYGNFKNKEEIKKIKGIGIKKFQTLSCLIFTTEKKSGEVPGELEIETRGFKKESVYKVRSGTTISDFLNLAGGPVKETNLKFLKLEIK</sequence>
<dbReference type="SUPFAM" id="SSF47781">
    <property type="entry name" value="RuvA domain 2-like"/>
    <property type="match status" value="1"/>
</dbReference>
<gene>
    <name evidence="2" type="ORF">COY51_06385</name>
</gene>
<organism evidence="2 3">
    <name type="scientific">Candidatus Desantisbacteria bacterium CG_4_10_14_0_8_um_filter_39_17</name>
    <dbReference type="NCBI Taxonomy" id="1974542"/>
    <lineage>
        <taxon>Bacteria</taxon>
        <taxon>Candidatus Desantisiibacteriota</taxon>
    </lineage>
</organism>
<dbReference type="AlphaFoldDB" id="A0A2H9P9R0"/>
<dbReference type="PANTHER" id="PTHR21180:SF32">
    <property type="entry name" value="ENDONUCLEASE_EXONUCLEASE_PHOSPHATASE FAMILY DOMAIN-CONTAINING PROTEIN 1"/>
    <property type="match status" value="1"/>
</dbReference>